<organism evidence="5 6">
    <name type="scientific">Corynebacterium aurimucosum</name>
    <dbReference type="NCBI Taxonomy" id="169292"/>
    <lineage>
        <taxon>Bacteria</taxon>
        <taxon>Bacillati</taxon>
        <taxon>Actinomycetota</taxon>
        <taxon>Actinomycetes</taxon>
        <taxon>Mycobacteriales</taxon>
        <taxon>Corynebacteriaceae</taxon>
        <taxon>Corynebacterium</taxon>
    </lineage>
</organism>
<evidence type="ECO:0000313" key="5">
    <source>
        <dbReference type="EMBL" id="TVU84378.1"/>
    </source>
</evidence>
<dbReference type="Pfam" id="PF01425">
    <property type="entry name" value="Amidase"/>
    <property type="match status" value="2"/>
</dbReference>
<dbReference type="PROSITE" id="PS00571">
    <property type="entry name" value="AMIDASES"/>
    <property type="match status" value="1"/>
</dbReference>
<dbReference type="PANTHER" id="PTHR11895:SF7">
    <property type="entry name" value="GLUTAMYL-TRNA(GLN) AMIDOTRANSFERASE SUBUNIT A, MITOCHONDRIAL"/>
    <property type="match status" value="1"/>
</dbReference>
<gene>
    <name evidence="5" type="ORF">FQN05_05455</name>
</gene>
<dbReference type="Gene3D" id="3.90.1300.10">
    <property type="entry name" value="Amidase signature (AS) domain"/>
    <property type="match status" value="1"/>
</dbReference>
<dbReference type="PANTHER" id="PTHR11895">
    <property type="entry name" value="TRANSAMIDASE"/>
    <property type="match status" value="1"/>
</dbReference>
<dbReference type="EMBL" id="VMTX01000006">
    <property type="protein sequence ID" value="TVU84378.1"/>
    <property type="molecule type" value="Genomic_DNA"/>
</dbReference>
<comment type="caution">
    <text evidence="5">The sequence shown here is derived from an EMBL/GenBank/DDBJ whole genome shotgun (WGS) entry which is preliminary data.</text>
</comment>
<feature type="domain" description="Amidase" evidence="4">
    <location>
        <begin position="30"/>
        <end position="174"/>
    </location>
</feature>
<dbReference type="SUPFAM" id="SSF75304">
    <property type="entry name" value="Amidase signature (AS) enzymes"/>
    <property type="match status" value="1"/>
</dbReference>
<dbReference type="InterPro" id="IPR020556">
    <property type="entry name" value="Amidase_CS"/>
</dbReference>
<accession>A0A2N6TRT2</accession>
<evidence type="ECO:0000313" key="6">
    <source>
        <dbReference type="Proteomes" id="UP000320648"/>
    </source>
</evidence>
<comment type="similarity">
    <text evidence="2">Belongs to the amidase family.</text>
</comment>
<name>A0A2N6TRT2_9CORY</name>
<dbReference type="GO" id="GO:0004040">
    <property type="term" value="F:amidase activity"/>
    <property type="evidence" value="ECO:0007669"/>
    <property type="project" value="UniProtKB-EC"/>
</dbReference>
<dbReference type="Proteomes" id="UP000320648">
    <property type="component" value="Unassembled WGS sequence"/>
</dbReference>
<dbReference type="InterPro" id="IPR000120">
    <property type="entry name" value="Amidase"/>
</dbReference>
<feature type="domain" description="Amidase" evidence="4">
    <location>
        <begin position="294"/>
        <end position="373"/>
    </location>
</feature>
<dbReference type="EC" id="3.5.1.4" evidence="3"/>
<evidence type="ECO:0000259" key="4">
    <source>
        <dbReference type="Pfam" id="PF01425"/>
    </source>
</evidence>
<evidence type="ECO:0000256" key="2">
    <source>
        <dbReference type="ARBA" id="ARBA00009199"/>
    </source>
</evidence>
<evidence type="ECO:0000256" key="3">
    <source>
        <dbReference type="ARBA" id="ARBA00012922"/>
    </source>
</evidence>
<dbReference type="RefSeq" id="WP_046647621.1">
    <property type="nucleotide sequence ID" value="NZ_PNHI01000001.1"/>
</dbReference>
<dbReference type="InterPro" id="IPR036928">
    <property type="entry name" value="AS_sf"/>
</dbReference>
<sequence length="381" mass="40773">MDSTEFTLDKLREDLSGLGPAEHGFTYLDLERRPHTHGRLSGWILSVKDLNDVAGMPTTLGHAERAYVAEETDPFVQELIDAGALIVGKSAAPELGLRVDTEPVGLPHPDNPLYPGHTPGGSSGGAAVQVARGLLRAAHASDGGGSIRVPAAACGVVGFKPGGEDLSVQGFITRSIADTATLHGLRPRARRARIGVLTDPLFANTEVAPHMLRAVAEATATFEGAGFETVAISPYPQAATTFEAFQHIFSRRLAGLDFAEGYAEWIRAKGRRVTDSEFASARAHAAQLPELLAQEWEVDAILSPMLAFDPPRRGHFLALEHQANFDEQTRWSPWGSLFNVAQLPAISVPWPVRDHPPVGVQLGSITLDDASLLGLAQVLHP</sequence>
<proteinExistence type="inferred from homology"/>
<evidence type="ECO:0000256" key="1">
    <source>
        <dbReference type="ARBA" id="ARBA00001311"/>
    </source>
</evidence>
<comment type="catalytic activity">
    <reaction evidence="1">
        <text>a monocarboxylic acid amide + H2O = a monocarboxylate + NH4(+)</text>
        <dbReference type="Rhea" id="RHEA:12020"/>
        <dbReference type="ChEBI" id="CHEBI:15377"/>
        <dbReference type="ChEBI" id="CHEBI:28938"/>
        <dbReference type="ChEBI" id="CHEBI:35757"/>
        <dbReference type="ChEBI" id="CHEBI:83628"/>
        <dbReference type="EC" id="3.5.1.4"/>
    </reaction>
</comment>
<reference evidence="5 6" key="1">
    <citation type="submission" date="2019-07" db="EMBL/GenBank/DDBJ databases">
        <title>Draft genome of C. aurimucosum strain 15-4290.</title>
        <authorList>
            <person name="Pacheco L.G.C."/>
            <person name="Aguiar E.R.G.R."/>
            <person name="Navas J."/>
            <person name="Santos C.S."/>
            <person name="Rocha D.J.P.G."/>
        </authorList>
    </citation>
    <scope>NUCLEOTIDE SEQUENCE [LARGE SCALE GENOMIC DNA]</scope>
    <source>
        <strain evidence="5 6">15-4290</strain>
    </source>
</reference>
<protein>
    <recommendedName>
        <fullName evidence="3">amidase</fullName>
        <ecNumber evidence="3">3.5.1.4</ecNumber>
    </recommendedName>
</protein>
<dbReference type="InterPro" id="IPR023631">
    <property type="entry name" value="Amidase_dom"/>
</dbReference>
<dbReference type="AlphaFoldDB" id="A0A2N6TRT2"/>